<dbReference type="HOGENOM" id="CLU_474007_0_0_6"/>
<dbReference type="STRING" id="717773.Thicy_0992"/>
<dbReference type="EMBL" id="CP002776">
    <property type="protein sequence ID" value="AEG31759.1"/>
    <property type="molecule type" value="Genomic_DNA"/>
</dbReference>
<dbReference type="KEGG" id="tcy:Thicy_0992"/>
<evidence type="ECO:0000313" key="3">
    <source>
        <dbReference type="Proteomes" id="UP000009232"/>
    </source>
</evidence>
<name>F6DD23_THICA</name>
<reference evidence="2 3" key="1">
    <citation type="submission" date="2011-05" db="EMBL/GenBank/DDBJ databases">
        <title>Complete sequence of Thioalkalimicrobium cyclicum ALM1.</title>
        <authorList>
            <consortium name="US DOE Joint Genome Institute"/>
            <person name="Lucas S."/>
            <person name="Han J."/>
            <person name="Lapidus A."/>
            <person name="Cheng J.-F."/>
            <person name="Goodwin L."/>
            <person name="Pitluck S."/>
            <person name="Peters L."/>
            <person name="Mikhailova N."/>
            <person name="Davenport K."/>
            <person name="Han C."/>
            <person name="Tapia R."/>
            <person name="Land M."/>
            <person name="Hauser L."/>
            <person name="Kyrpides N."/>
            <person name="Ivanova N."/>
            <person name="Pagani I."/>
            <person name="Kappler U."/>
            <person name="Woyke T."/>
        </authorList>
    </citation>
    <scope>NUCLEOTIDE SEQUENCE [LARGE SCALE GENOMIC DNA]</scope>
    <source>
        <strain evidence="3">DSM 14477 / JCM 11371 / ALM1</strain>
    </source>
</reference>
<accession>F6DD23</accession>
<organism evidence="2 3">
    <name type="scientific">Thiomicrospira cyclica (strain DSM 14477 / JCM 11371 / ALM1)</name>
    <name type="common">Thioalkalimicrobium cyclicum</name>
    <dbReference type="NCBI Taxonomy" id="717773"/>
    <lineage>
        <taxon>Bacteria</taxon>
        <taxon>Pseudomonadati</taxon>
        <taxon>Pseudomonadota</taxon>
        <taxon>Gammaproteobacteria</taxon>
        <taxon>Thiotrichales</taxon>
        <taxon>Piscirickettsiaceae</taxon>
        <taxon>Thiomicrospira</taxon>
    </lineage>
</organism>
<keyword evidence="3" id="KW-1185">Reference proteome</keyword>
<evidence type="ECO:0000313" key="2">
    <source>
        <dbReference type="EMBL" id="AEG31759.1"/>
    </source>
</evidence>
<sequence>MRNKFTLSLLFAPILVVSGCLGGGGDGGTDSLSITGVAIDGYLGQATVCLDLNRNMVCDDNEPRAITAADGTYTITGVTQAQINSFPVVVEAIAGTTTDTDLNGDLIPRSFSLTSPPGQGAVVSPLTSLAGLKVHDGFRLEDAQTMVAGLVFNDSSIDNRNNIIGDFIVSGNIQAHVAAQSLVRLQARLKDQLKDKITNEEDQQYLTSSVNELVLSQSKGFLGLIKKISNESRPTIDEIQIIVDQASLTLVEGLNVDDLIADQKNRIEIRSRVSEVLFEQLLSDYGNGDGIFQVWYDGSGHTVRKVSFFPEDNFSGSVFTRDCTINGLDGCIQLDQPVRKDDTNDYDYEVESNLFKVKVDGADRILHKVARFNSYDLSGLQTTLGGLDPAAKSFNENIHAKEINFSEGAKRIDFMWRSMIGPDLNDQNASYEKICDNKESSWYQCEDAAENDHTFDNETNVIGHKMLLPKEGTKGEAANNNLIWFSEDLQTIFYCDRNTNNTCKSDTTKSVKSHFVEGKSFISYLDMGPYLRDGRFVAQIFTEHNNKLYWFERDWFLVEFINPFSFFNDIAIKDLLEQVVE</sequence>
<dbReference type="AlphaFoldDB" id="F6DD23"/>
<evidence type="ECO:0008006" key="4">
    <source>
        <dbReference type="Google" id="ProtNLM"/>
    </source>
</evidence>
<dbReference type="RefSeq" id="WP_013835536.1">
    <property type="nucleotide sequence ID" value="NC_015581.1"/>
</dbReference>
<evidence type="ECO:0000256" key="1">
    <source>
        <dbReference type="SAM" id="SignalP"/>
    </source>
</evidence>
<dbReference type="eggNOG" id="COG1075">
    <property type="taxonomic scope" value="Bacteria"/>
</dbReference>
<feature type="signal peptide" evidence="1">
    <location>
        <begin position="1"/>
        <end position="22"/>
    </location>
</feature>
<dbReference type="PROSITE" id="PS51257">
    <property type="entry name" value="PROKAR_LIPOPROTEIN"/>
    <property type="match status" value="1"/>
</dbReference>
<dbReference type="Proteomes" id="UP000009232">
    <property type="component" value="Chromosome"/>
</dbReference>
<gene>
    <name evidence="2" type="ordered locus">Thicy_0992</name>
</gene>
<dbReference type="OrthoDB" id="5622008at2"/>
<keyword evidence="1" id="KW-0732">Signal</keyword>
<protein>
    <recommendedName>
        <fullName evidence="4">Lipoprotein</fullName>
    </recommendedName>
</protein>
<feature type="chain" id="PRO_5003333093" description="Lipoprotein" evidence="1">
    <location>
        <begin position="23"/>
        <end position="581"/>
    </location>
</feature>
<proteinExistence type="predicted"/>